<evidence type="ECO:0000313" key="1">
    <source>
        <dbReference type="EMBL" id="QBZ70640.1"/>
    </source>
</evidence>
<organism evidence="1 2">
    <name type="scientific">Edwardsiella phage pEt-SU</name>
    <dbReference type="NCBI Taxonomy" id="2562142"/>
    <lineage>
        <taxon>Viruses</taxon>
        <taxon>Duplodnaviria</taxon>
        <taxon>Heunggongvirae</taxon>
        <taxon>Uroviricota</taxon>
        <taxon>Caudoviricetes</taxon>
        <taxon>Chimalliviridae</taxon>
        <taxon>Petsuvirus</taxon>
        <taxon>Petsuvirus pEtSU</taxon>
    </lineage>
</organism>
<reference evidence="1 2" key="1">
    <citation type="submission" date="2019-03" db="EMBL/GenBank/DDBJ databases">
        <authorList>
            <person name="Kim S.G."/>
            <person name="Park S.C."/>
        </authorList>
    </citation>
    <scope>NUCLEOTIDE SEQUENCE [LARGE SCALE GENOMIC DNA]</scope>
</reference>
<dbReference type="EMBL" id="MK689364">
    <property type="protein sequence ID" value="QBZ70640.1"/>
    <property type="molecule type" value="Genomic_DNA"/>
</dbReference>
<keyword evidence="2" id="KW-1185">Reference proteome</keyword>
<evidence type="ECO:0000313" key="2">
    <source>
        <dbReference type="Proteomes" id="UP000297195"/>
    </source>
</evidence>
<sequence>MLSTQIAALLSQASLTSKISNDIAEITVLSAIIITPKKQIKVMGVDGLQERGDFVKNRCDMVLASFRIQPGIYNNDIVPYRDDLEVHLFIESGGNSKMRQFVGVPLLDKDVRPESNNTDNNNMAAQDFMTMIPYSFQLIDKGFAKLKNIQVSNIYQMSNPADVLATVMEEETKKAGLTGYDTYKGIYMHKPVDNTNKYRQIILPSGTRLVDVPTILQNHNEYGVYSKGLCCYYKQNYWWMVPLFNTTLADSHKRPIDIIRLPQNKIPDLKSTFYASDVAITILAAGDAKHHDGADIRKQNKGSGQRLIMGDAVSGDTGYHYNNGRAITTRADSMQEYKLSDRRDGEEYVPLNPNPTGNVCAALTSNAINEGEVIEVEWRNGDVGYLEPGHPIRYQYMENDQSMKVRKGVLLGYKCDYLPITSDTSPDMKRTTILYLFLKRAAKYKVEETA</sequence>
<protein>
    <submittedName>
        <fullName evidence="1">Putative virion structural protein</fullName>
    </submittedName>
</protein>
<dbReference type="Proteomes" id="UP000297195">
    <property type="component" value="Segment"/>
</dbReference>
<name>A0A4D6DWB6_9CAUD</name>
<gene>
    <name evidence="1" type="ORF">pETSU_059</name>
</gene>
<proteinExistence type="predicted"/>
<accession>A0A4D6DWB6</accession>